<dbReference type="InterPro" id="IPR015943">
    <property type="entry name" value="WD40/YVTN_repeat-like_dom_sf"/>
</dbReference>
<sequence>MRASLAARRLSLATGLLGAVVALACGRREPPPPPPIPAPAQGRAGGEPGPAASRLERDGLSIAFELRPLPGASALPQARSDATAVFTITDAATGAPARDLSPLAWMTRRAAAPPDDAGCQEKIKSFMGGLIAVRPDVDMNAYLLWTQNDDNTLSVINPQLAFTRSKLRSLVTLAAGSTSLALHPDGSRLYVTLQNGRGLAVVDTRRSLVAANVPVGADPMRVAVAPDGRTVWVGNDGDGTVSVVDARVAEVLKTLHVGAGHHEIAFSDGGRTAWITSRDARVVTAVDTGALEPVAEIEIGEGAAAVAASDAAGAVYVANEPHGEIAILDAGRRAISSRISVKPGVSAVQFAPSGRFAFALNPAKGEVSILDASTGALAHTLAGFAGPDAITFTKTYAYVRSLGENRVSLIELPSLERPGKPVVVEVAVGQQAPRTAKGARSAAPFAVLPEGNGAIVASPADKGLYYYVEGLMAPMGTLSNYGREPRAALIEDRSLQEVEPGVYAATVRLGDEGAYDVELLLGGRRVAACLEATVAPSAAPAEDRSPGLAVEPLFDGSVDLEVSRPATLRFRATPKAPAPPLEAREMKVMIFRFPVGFREIALPRAEADGAFSVTFTPPEPGQYRFLLAAESRNAPFGALPFVDLHAAAPAAGGGR</sequence>
<feature type="chain" id="PRO_5020565821" evidence="2">
    <location>
        <begin position="25"/>
        <end position="655"/>
    </location>
</feature>
<dbReference type="InterPro" id="IPR051200">
    <property type="entry name" value="Host-pathogen_enzymatic-act"/>
</dbReference>
<gene>
    <name evidence="3" type="ORF">SOCE836_069540</name>
</gene>
<dbReference type="SUPFAM" id="SSF51004">
    <property type="entry name" value="C-terminal (heme d1) domain of cytochrome cd1-nitrite reductase"/>
    <property type="match status" value="1"/>
</dbReference>
<evidence type="ECO:0000256" key="1">
    <source>
        <dbReference type="SAM" id="MobiDB-lite"/>
    </source>
</evidence>
<dbReference type="Pfam" id="PF02239">
    <property type="entry name" value="Cytochrom_D1"/>
    <property type="match status" value="1"/>
</dbReference>
<organism evidence="3 4">
    <name type="scientific">Sorangium cellulosum</name>
    <name type="common">Polyangium cellulosum</name>
    <dbReference type="NCBI Taxonomy" id="56"/>
    <lineage>
        <taxon>Bacteria</taxon>
        <taxon>Pseudomonadati</taxon>
        <taxon>Myxococcota</taxon>
        <taxon>Polyangia</taxon>
        <taxon>Polyangiales</taxon>
        <taxon>Polyangiaceae</taxon>
        <taxon>Sorangium</taxon>
    </lineage>
</organism>
<dbReference type="EMBL" id="CP012672">
    <property type="protein sequence ID" value="AUX34777.1"/>
    <property type="molecule type" value="Genomic_DNA"/>
</dbReference>
<dbReference type="PANTHER" id="PTHR47197:SF3">
    <property type="entry name" value="DIHYDRO-HEME D1 DEHYDROGENASE"/>
    <property type="match status" value="1"/>
</dbReference>
<evidence type="ECO:0000313" key="4">
    <source>
        <dbReference type="Proteomes" id="UP000295497"/>
    </source>
</evidence>
<feature type="region of interest" description="Disordered" evidence="1">
    <location>
        <begin position="28"/>
        <end position="54"/>
    </location>
</feature>
<dbReference type="Proteomes" id="UP000295497">
    <property type="component" value="Chromosome"/>
</dbReference>
<feature type="signal peptide" evidence="2">
    <location>
        <begin position="1"/>
        <end position="24"/>
    </location>
</feature>
<dbReference type="PANTHER" id="PTHR47197">
    <property type="entry name" value="PROTEIN NIRF"/>
    <property type="match status" value="1"/>
</dbReference>
<proteinExistence type="predicted"/>
<evidence type="ECO:0000313" key="3">
    <source>
        <dbReference type="EMBL" id="AUX34777.1"/>
    </source>
</evidence>
<dbReference type="InterPro" id="IPR011048">
    <property type="entry name" value="Haem_d1_sf"/>
</dbReference>
<reference evidence="3 4" key="1">
    <citation type="submission" date="2015-09" db="EMBL/GenBank/DDBJ databases">
        <title>Sorangium comparison.</title>
        <authorList>
            <person name="Zaburannyi N."/>
            <person name="Bunk B."/>
            <person name="Overmann J."/>
            <person name="Mueller R."/>
        </authorList>
    </citation>
    <scope>NUCLEOTIDE SEQUENCE [LARGE SCALE GENOMIC DNA]</scope>
    <source>
        <strain evidence="3 4">So ce836</strain>
    </source>
</reference>
<dbReference type="AlphaFoldDB" id="A0A4P2QWB6"/>
<protein>
    <submittedName>
        <fullName evidence="3">Uncharacterized protein</fullName>
    </submittedName>
</protein>
<dbReference type="Gene3D" id="2.130.10.10">
    <property type="entry name" value="YVTN repeat-like/Quinoprotein amine dehydrogenase"/>
    <property type="match status" value="2"/>
</dbReference>
<evidence type="ECO:0000256" key="2">
    <source>
        <dbReference type="SAM" id="SignalP"/>
    </source>
</evidence>
<dbReference type="RefSeq" id="WP_237244284.1">
    <property type="nucleotide sequence ID" value="NZ_CP012672.1"/>
</dbReference>
<dbReference type="PROSITE" id="PS51257">
    <property type="entry name" value="PROKAR_LIPOPROTEIN"/>
    <property type="match status" value="1"/>
</dbReference>
<name>A0A4P2QWB6_SORCE</name>
<keyword evidence="2" id="KW-0732">Signal</keyword>
<accession>A0A4P2QWB6</accession>